<feature type="domain" description="Myb/SANT-like" evidence="1">
    <location>
        <begin position="15"/>
        <end position="109"/>
    </location>
</feature>
<dbReference type="EMBL" id="KI632217">
    <property type="protein sequence ID" value="EYU22000.1"/>
    <property type="molecule type" value="Genomic_DNA"/>
</dbReference>
<feature type="domain" description="Myb/SANT-like" evidence="1">
    <location>
        <begin position="167"/>
        <end position="261"/>
    </location>
</feature>
<feature type="domain" description="Myb/SANT-like" evidence="1">
    <location>
        <begin position="314"/>
        <end position="408"/>
    </location>
</feature>
<protein>
    <recommendedName>
        <fullName evidence="1">Myb/SANT-like domain-containing protein</fullName>
    </recommendedName>
</protein>
<evidence type="ECO:0000313" key="2">
    <source>
        <dbReference type="EMBL" id="EYU22000.1"/>
    </source>
</evidence>
<gene>
    <name evidence="2" type="ORF">MIMGU_mgv1a001545mg</name>
</gene>
<evidence type="ECO:0000313" key="3">
    <source>
        <dbReference type="Proteomes" id="UP000030748"/>
    </source>
</evidence>
<keyword evidence="3" id="KW-1185">Reference proteome</keyword>
<dbReference type="AlphaFoldDB" id="A0A022Q665"/>
<name>A0A022Q665_ERYGU</name>
<feature type="domain" description="Myb/SANT-like" evidence="1">
    <location>
        <begin position="478"/>
        <end position="571"/>
    </location>
</feature>
<dbReference type="PANTHER" id="PTHR46929:SF28">
    <property type="entry name" value="MYB_SANT-LIKE DNA-BINDING DOMAIN PROTEIN"/>
    <property type="match status" value="1"/>
</dbReference>
<dbReference type="PANTHER" id="PTHR46929">
    <property type="entry name" value="EXPRESSED PROTEIN"/>
    <property type="match status" value="1"/>
</dbReference>
<reference evidence="2 3" key="1">
    <citation type="journal article" date="2013" name="Proc. Natl. Acad. Sci. U.S.A.">
        <title>Fine-scale variation in meiotic recombination in Mimulus inferred from population shotgun sequencing.</title>
        <authorList>
            <person name="Hellsten U."/>
            <person name="Wright K.M."/>
            <person name="Jenkins J."/>
            <person name="Shu S."/>
            <person name="Yuan Y."/>
            <person name="Wessler S.R."/>
            <person name="Schmutz J."/>
            <person name="Willis J.H."/>
            <person name="Rokhsar D.S."/>
        </authorList>
    </citation>
    <scope>NUCLEOTIDE SEQUENCE [LARGE SCALE GENOMIC DNA]</scope>
    <source>
        <strain evidence="3">cv. DUN x IM62</strain>
    </source>
</reference>
<dbReference type="Proteomes" id="UP000030748">
    <property type="component" value="Unassembled WGS sequence"/>
</dbReference>
<proteinExistence type="predicted"/>
<dbReference type="eggNOG" id="ENOG502QW59">
    <property type="taxonomic scope" value="Eukaryota"/>
</dbReference>
<dbReference type="STRING" id="4155.A0A022Q665"/>
<evidence type="ECO:0000259" key="1">
    <source>
        <dbReference type="Pfam" id="PF12776"/>
    </source>
</evidence>
<accession>A0A022Q665</accession>
<sequence>MSCQNSLSNHCSRTYWTPTMERYFIDLMLEHVHRGNRIGHTFNKQAWTDMLAVFNSKFGSQYDKDVLKGRYTNLWKLFNDIKNILSQNGFSWDETKQMVVADDYVWDTYIKIHPEARPYKTKPVLNFDDLCLIYGYTVADGRYSRSSHDVDADYDIQGASFGVSRTEWTPDMDQYFMELMLQQKERGNKLENTFTRQAWTDMLAFFNAKFGSDCNKRVLRHRYRKLWKYYSDLMTLVKQEGFCWDEKREMVMADGDVWDSYLKAHAHARFYRDKVFRSYNKLALVFGEMVCKESRSDAKSEVVVAKGNERSRTYWTPPMDRFLIELMLEQVHRGNRIGLSFITQAWKEMVESFNANFESSHDKEVLKNRYKHFKKQYNDVSILLQHSGFLWDESREMVTAENHVWDAYIKAHPDARSYRVKTVPCYHKLRVIYGQDKFDGSYVRLVDSMDPAVGSSCVEIGNGNEEEADAGANFVIDWTPQMERYFLDLMLEQVQNGNKIDNEFSEQAWFHITLSFKENFGPQYEQNFLETRRLSLMKQYIEITNILNQQGFMWDESTQTITAGIETWESYTKENPEAISYRDKVIGYYGELCSIFGTSELVDTKLMCDLPINIKIDEYSGDFSGAFLESEIYDQAKKRPPSTPIALECRIKSQKTGEKKKVHGDITNTTSVGNNYSALESAIDALQAIPDIDDEILLDGCDLLEDERKAKTFLALDASLRKKWLLRKLGRGSWHYHYCKSFNLENTVMEVVELTRAVQFQSFKYNSQIGDYLHILLSLSQFFQVLQCLLLDPLSIVW</sequence>
<dbReference type="InterPro" id="IPR024752">
    <property type="entry name" value="Myb/SANT-like_dom"/>
</dbReference>
<dbReference type="Pfam" id="PF12776">
    <property type="entry name" value="Myb_DNA-bind_3"/>
    <property type="match status" value="4"/>
</dbReference>
<organism evidence="2 3">
    <name type="scientific">Erythranthe guttata</name>
    <name type="common">Yellow monkey flower</name>
    <name type="synonym">Mimulus guttatus</name>
    <dbReference type="NCBI Taxonomy" id="4155"/>
    <lineage>
        <taxon>Eukaryota</taxon>
        <taxon>Viridiplantae</taxon>
        <taxon>Streptophyta</taxon>
        <taxon>Embryophyta</taxon>
        <taxon>Tracheophyta</taxon>
        <taxon>Spermatophyta</taxon>
        <taxon>Magnoliopsida</taxon>
        <taxon>eudicotyledons</taxon>
        <taxon>Gunneridae</taxon>
        <taxon>Pentapetalae</taxon>
        <taxon>asterids</taxon>
        <taxon>lamiids</taxon>
        <taxon>Lamiales</taxon>
        <taxon>Phrymaceae</taxon>
        <taxon>Erythranthe</taxon>
    </lineage>
</organism>